<proteinExistence type="predicted"/>
<keyword evidence="1" id="KW-0732">Signal</keyword>
<evidence type="ECO:0000313" key="3">
    <source>
        <dbReference type="RefSeq" id="WP_028312782.1"/>
    </source>
</evidence>
<reference evidence="3" key="1">
    <citation type="submission" date="2025-08" db="UniProtKB">
        <authorList>
            <consortium name="RefSeq"/>
        </authorList>
    </citation>
    <scope>IDENTIFICATION</scope>
</reference>
<organism evidence="2 3">
    <name type="scientific">Derxia gummosa DSM 723</name>
    <dbReference type="NCBI Taxonomy" id="1121388"/>
    <lineage>
        <taxon>Bacteria</taxon>
        <taxon>Pseudomonadati</taxon>
        <taxon>Pseudomonadota</taxon>
        <taxon>Betaproteobacteria</taxon>
        <taxon>Burkholderiales</taxon>
        <taxon>Alcaligenaceae</taxon>
        <taxon>Derxia</taxon>
    </lineage>
</organism>
<name>A0A8B6X6D5_9BURK</name>
<evidence type="ECO:0000256" key="1">
    <source>
        <dbReference type="SAM" id="SignalP"/>
    </source>
</evidence>
<feature type="signal peptide" evidence="1">
    <location>
        <begin position="1"/>
        <end position="26"/>
    </location>
</feature>
<dbReference type="Proteomes" id="UP000675920">
    <property type="component" value="Unplaced"/>
</dbReference>
<dbReference type="AlphaFoldDB" id="A0A8B6X6D5"/>
<dbReference type="RefSeq" id="WP_028312782.1">
    <property type="nucleotide sequence ID" value="NZ_KI519499.1"/>
</dbReference>
<dbReference type="OrthoDB" id="5503658at2"/>
<feature type="chain" id="PRO_5034596450" evidence="1">
    <location>
        <begin position="27"/>
        <end position="272"/>
    </location>
</feature>
<accession>A0A8B6X6D5</accession>
<sequence>MSLTLTRQLLLGLALAGALVAPAAQAFESFALYDDFNDSALDATRWPGGFGERIRGISSGRLRLFMREHGDTGSNVGYAGYTFAQRLPDPAAVNELKATITVKTVESVGCAGNASATSARARIYGDFFNTGARTAGSQLNDVSAQVRVKRDSDTSDAAGVLRVEGILLICGDASCNTSTTIGKVALGTAALGEAVKVRLQWDKTRNRFLFGRDGTGATSGYVSYTVSDATAPGVPLADVSTRLQVANCPSGDAVAAIDAYFDNLYVNSSAAP</sequence>
<protein>
    <submittedName>
        <fullName evidence="3">Uncharacterized protein</fullName>
    </submittedName>
</protein>
<evidence type="ECO:0000313" key="2">
    <source>
        <dbReference type="Proteomes" id="UP000675920"/>
    </source>
</evidence>
<keyword evidence="2" id="KW-1185">Reference proteome</keyword>